<feature type="transmembrane region" description="Helical" evidence="2">
    <location>
        <begin position="495"/>
        <end position="514"/>
    </location>
</feature>
<keyword evidence="2" id="KW-0472">Membrane</keyword>
<feature type="compositionally biased region" description="Polar residues" evidence="1">
    <location>
        <begin position="400"/>
        <end position="409"/>
    </location>
</feature>
<evidence type="ECO:0000313" key="4">
    <source>
        <dbReference type="Proteomes" id="UP001150238"/>
    </source>
</evidence>
<evidence type="ECO:0000256" key="2">
    <source>
        <dbReference type="SAM" id="Phobius"/>
    </source>
</evidence>
<feature type="region of interest" description="Disordered" evidence="1">
    <location>
        <begin position="43"/>
        <end position="145"/>
    </location>
</feature>
<feature type="transmembrane region" description="Helical" evidence="2">
    <location>
        <begin position="466"/>
        <end position="483"/>
    </location>
</feature>
<protein>
    <submittedName>
        <fullName evidence="3">Uncharacterized protein</fullName>
    </submittedName>
</protein>
<name>A0A9W8ZX02_9AGAR</name>
<reference evidence="3" key="1">
    <citation type="submission" date="2022-08" db="EMBL/GenBank/DDBJ databases">
        <authorList>
            <consortium name="DOE Joint Genome Institute"/>
            <person name="Min B."/>
            <person name="Riley R."/>
            <person name="Sierra-Patev S."/>
            <person name="Naranjo-Ortiz M."/>
            <person name="Looney B."/>
            <person name="Konkel Z."/>
            <person name="Slot J.C."/>
            <person name="Sakamoto Y."/>
            <person name="Steenwyk J.L."/>
            <person name="Rokas A."/>
            <person name="Carro J."/>
            <person name="Camarero S."/>
            <person name="Ferreira P."/>
            <person name="Molpeceres G."/>
            <person name="Ruiz-Duenas F.J."/>
            <person name="Serrano A."/>
            <person name="Henrissat B."/>
            <person name="Drula E."/>
            <person name="Hughes K.W."/>
            <person name="Mata J.L."/>
            <person name="Ishikawa N.K."/>
            <person name="Vargas-Isla R."/>
            <person name="Ushijima S."/>
            <person name="Smith C.A."/>
            <person name="Ahrendt S."/>
            <person name="Andreopoulos W."/>
            <person name="He G."/>
            <person name="Labutti K."/>
            <person name="Lipzen A."/>
            <person name="Ng V."/>
            <person name="Sandor L."/>
            <person name="Barry K."/>
            <person name="Martinez A.T."/>
            <person name="Xiao Y."/>
            <person name="Gibbons J.G."/>
            <person name="Terashima K."/>
            <person name="Hibbett D.S."/>
            <person name="Grigoriev I.V."/>
        </authorList>
    </citation>
    <scope>NUCLEOTIDE SEQUENCE</scope>
    <source>
        <strain evidence="3">Sp2 HRB7682 ss15</strain>
    </source>
</reference>
<keyword evidence="2" id="KW-1133">Transmembrane helix</keyword>
<keyword evidence="2" id="KW-0812">Transmembrane</keyword>
<feature type="compositionally biased region" description="Basic and acidic residues" evidence="1">
    <location>
        <begin position="436"/>
        <end position="446"/>
    </location>
</feature>
<proteinExistence type="predicted"/>
<gene>
    <name evidence="3" type="ORF">C8J55DRAFT_564956</name>
</gene>
<organism evidence="3 4">
    <name type="scientific">Lentinula lateritia</name>
    <dbReference type="NCBI Taxonomy" id="40482"/>
    <lineage>
        <taxon>Eukaryota</taxon>
        <taxon>Fungi</taxon>
        <taxon>Dikarya</taxon>
        <taxon>Basidiomycota</taxon>
        <taxon>Agaricomycotina</taxon>
        <taxon>Agaricomycetes</taxon>
        <taxon>Agaricomycetidae</taxon>
        <taxon>Agaricales</taxon>
        <taxon>Marasmiineae</taxon>
        <taxon>Omphalotaceae</taxon>
        <taxon>Lentinula</taxon>
    </lineage>
</organism>
<feature type="compositionally biased region" description="Polar residues" evidence="1">
    <location>
        <begin position="416"/>
        <end position="432"/>
    </location>
</feature>
<feature type="region of interest" description="Disordered" evidence="1">
    <location>
        <begin position="277"/>
        <end position="305"/>
    </location>
</feature>
<feature type="region of interest" description="Disordered" evidence="1">
    <location>
        <begin position="397"/>
        <end position="446"/>
    </location>
</feature>
<sequence>MEPDSITDSETGSPTPSGWWRKQTYDYCSYYLDGDGIIQKIYHDPDVEESRTRGRAKTPPPQKGALKKTEILGSSKHADRGSTPVSFEPQARPPKYFLRGNPRTSDVRNDSFGPTKLETNRFRSHDSEGETAWHYSQSPNDLDAPPPETATPRMLGTIYVHKDTRDGGYQLWVWCNHEGRERELGWRPVDLENEQFAHPKFATRSLKLTSAGKPSWVLNSTLTTYRTRSTRRSRSRPATGSTLGFTPEPESRACNFLPHSYRDDDRAIDSEDETIEYCKRSSEDSDTDRSILNGSSSTPRPTTSDFDITENLILGFTTSAFIPSTTDTQILRKMEPATTSKPIIRDSQIPESTDNATMSSKPEALSRQMTTEHIMSAIEDIPVKASSLLTTDIPMRRANSAGSLPGQTMDNRDTSKTNASFENSAYPSQGSGRPSEGSECHLEESGCPKHEPFQNMVIDHLQLSQVLFKAGALMYLLFLIRVLQKIYAMFRSQPLTVSAGNLTLSVLLFLLIQYHPPKQAQLRVVQKFEIPQVAVDSIVFVGSFTCVSFVLQVILIVGELVAY</sequence>
<feature type="compositionally biased region" description="Polar residues" evidence="1">
    <location>
        <begin position="290"/>
        <end position="305"/>
    </location>
</feature>
<feature type="region of interest" description="Disordered" evidence="1">
    <location>
        <begin position="1"/>
        <end position="21"/>
    </location>
</feature>
<dbReference type="EMBL" id="JANVFS010000038">
    <property type="protein sequence ID" value="KAJ4468447.1"/>
    <property type="molecule type" value="Genomic_DNA"/>
</dbReference>
<feature type="transmembrane region" description="Helical" evidence="2">
    <location>
        <begin position="534"/>
        <end position="557"/>
    </location>
</feature>
<dbReference type="Proteomes" id="UP001150238">
    <property type="component" value="Unassembled WGS sequence"/>
</dbReference>
<accession>A0A9W8ZX02</accession>
<evidence type="ECO:0000313" key="3">
    <source>
        <dbReference type="EMBL" id="KAJ4468447.1"/>
    </source>
</evidence>
<dbReference type="AlphaFoldDB" id="A0A9W8ZX02"/>
<evidence type="ECO:0000256" key="1">
    <source>
        <dbReference type="SAM" id="MobiDB-lite"/>
    </source>
</evidence>
<feature type="compositionally biased region" description="Basic and acidic residues" evidence="1">
    <location>
        <begin position="277"/>
        <end position="289"/>
    </location>
</feature>
<comment type="caution">
    <text evidence="3">The sequence shown here is derived from an EMBL/GenBank/DDBJ whole genome shotgun (WGS) entry which is preliminary data.</text>
</comment>
<reference evidence="3" key="2">
    <citation type="journal article" date="2023" name="Proc. Natl. Acad. Sci. U.S.A.">
        <title>A global phylogenomic analysis of the shiitake genus Lentinula.</title>
        <authorList>
            <person name="Sierra-Patev S."/>
            <person name="Min B."/>
            <person name="Naranjo-Ortiz M."/>
            <person name="Looney B."/>
            <person name="Konkel Z."/>
            <person name="Slot J.C."/>
            <person name="Sakamoto Y."/>
            <person name="Steenwyk J.L."/>
            <person name="Rokas A."/>
            <person name="Carro J."/>
            <person name="Camarero S."/>
            <person name="Ferreira P."/>
            <person name="Molpeceres G."/>
            <person name="Ruiz-Duenas F.J."/>
            <person name="Serrano A."/>
            <person name="Henrissat B."/>
            <person name="Drula E."/>
            <person name="Hughes K.W."/>
            <person name="Mata J.L."/>
            <person name="Ishikawa N.K."/>
            <person name="Vargas-Isla R."/>
            <person name="Ushijima S."/>
            <person name="Smith C.A."/>
            <person name="Donoghue J."/>
            <person name="Ahrendt S."/>
            <person name="Andreopoulos W."/>
            <person name="He G."/>
            <person name="LaButti K."/>
            <person name="Lipzen A."/>
            <person name="Ng V."/>
            <person name="Riley R."/>
            <person name="Sandor L."/>
            <person name="Barry K."/>
            <person name="Martinez A.T."/>
            <person name="Xiao Y."/>
            <person name="Gibbons J.G."/>
            <person name="Terashima K."/>
            <person name="Grigoriev I.V."/>
            <person name="Hibbett D."/>
        </authorList>
    </citation>
    <scope>NUCLEOTIDE SEQUENCE</scope>
    <source>
        <strain evidence="3">Sp2 HRB7682 ss15</strain>
    </source>
</reference>
<feature type="region of interest" description="Disordered" evidence="1">
    <location>
        <begin position="227"/>
        <end position="249"/>
    </location>
</feature>
<feature type="compositionally biased region" description="Basic and acidic residues" evidence="1">
    <location>
        <begin position="43"/>
        <end position="52"/>
    </location>
</feature>
<feature type="compositionally biased region" description="Basic and acidic residues" evidence="1">
    <location>
        <begin position="118"/>
        <end position="128"/>
    </location>
</feature>